<proteinExistence type="predicted"/>
<dbReference type="AlphaFoldDB" id="A0A1Q8ZLH2"/>
<protein>
    <submittedName>
        <fullName evidence="1">Uncharacterized protein</fullName>
    </submittedName>
</protein>
<evidence type="ECO:0000313" key="2">
    <source>
        <dbReference type="Proteomes" id="UP000186894"/>
    </source>
</evidence>
<dbReference type="STRING" id="1867956.BJF95_01060"/>
<evidence type="ECO:0000313" key="1">
    <source>
        <dbReference type="EMBL" id="OLP42746.1"/>
    </source>
</evidence>
<comment type="caution">
    <text evidence="1">The sequence shown here is derived from an EMBL/GenBank/DDBJ whole genome shotgun (WGS) entry which is preliminary data.</text>
</comment>
<gene>
    <name evidence="1" type="ORF">BJF95_01060</name>
</gene>
<dbReference type="Proteomes" id="UP000186894">
    <property type="component" value="Unassembled WGS sequence"/>
</dbReference>
<name>A0A1Q8ZLH2_9HYPH</name>
<dbReference type="RefSeq" id="WP_075641441.1">
    <property type="nucleotide sequence ID" value="NZ_MKIM01000031.1"/>
</dbReference>
<keyword evidence="2" id="KW-1185">Reference proteome</keyword>
<organism evidence="1 2">
    <name type="scientific">Rhizobium oryziradicis</name>
    <dbReference type="NCBI Taxonomy" id="1867956"/>
    <lineage>
        <taxon>Bacteria</taxon>
        <taxon>Pseudomonadati</taxon>
        <taxon>Pseudomonadota</taxon>
        <taxon>Alphaproteobacteria</taxon>
        <taxon>Hyphomicrobiales</taxon>
        <taxon>Rhizobiaceae</taxon>
        <taxon>Rhizobium/Agrobacterium group</taxon>
        <taxon>Rhizobium</taxon>
    </lineage>
</organism>
<accession>A0A1Q8ZLH2</accession>
<reference evidence="1 2" key="1">
    <citation type="submission" date="2016-09" db="EMBL/GenBank/DDBJ databases">
        <title>Rhizobium oryziradicis sp. nov., isolated from the root of rice.</title>
        <authorList>
            <person name="Zhao J."/>
            <person name="Zhang X."/>
        </authorList>
    </citation>
    <scope>NUCLEOTIDE SEQUENCE [LARGE SCALE GENOMIC DNA]</scope>
    <source>
        <strain evidence="1 2">N19</strain>
    </source>
</reference>
<sequence>MENISSIQSYKISSMAEADEYLSELLSQERYRSLDEIERRAAVYIVDRDIAEYFLNKGRELLSERTAI</sequence>
<dbReference type="EMBL" id="MKIM01000031">
    <property type="protein sequence ID" value="OLP42746.1"/>
    <property type="molecule type" value="Genomic_DNA"/>
</dbReference>
<dbReference type="OrthoDB" id="9887190at2"/>